<dbReference type="InterPro" id="IPR012255">
    <property type="entry name" value="ETF_b"/>
</dbReference>
<feature type="domain" description="Electron transfer flavoprotein alpha/beta-subunit N-terminal" evidence="2">
    <location>
        <begin position="21"/>
        <end position="207"/>
    </location>
</feature>
<dbReference type="PANTHER" id="PTHR21294">
    <property type="entry name" value="ELECTRON TRANSFER FLAVOPROTEIN BETA-SUBUNIT"/>
    <property type="match status" value="1"/>
</dbReference>
<sequence length="240" mass="25724">MKILVAISKVPDTTTKISLKDDKINEDGVQWVINPYDEWYALVKAIEIKEKDAATHVSVLNVGGSASDAILRKALAYGADEAIRVDAEAKDSYFVAAQIAEVAKEFDLVLTGKESIDYSQGAVGGIAAALLDVPYAAMATSLEVNGDKVVVTRQTEGGEQKEQITLPAVISCTKGMAAQRIPNMRGIMAARTKPLKTVAAVEADTLTEVVSYELPQPKSGVQMLNSVDELVAVLKEKKMI</sequence>
<dbReference type="EMBL" id="JAOTPL010000009">
    <property type="protein sequence ID" value="MCU7694477.1"/>
    <property type="molecule type" value="Genomic_DNA"/>
</dbReference>
<protein>
    <submittedName>
        <fullName evidence="3">Electron transfer flavoprotein subunit beta/FixA family protein</fullName>
    </submittedName>
</protein>
<keyword evidence="1" id="KW-0249">Electron transport</keyword>
<dbReference type="CDD" id="cd01714">
    <property type="entry name" value="ETF_beta"/>
    <property type="match status" value="1"/>
</dbReference>
<evidence type="ECO:0000256" key="1">
    <source>
        <dbReference type="ARBA" id="ARBA00022982"/>
    </source>
</evidence>
<dbReference type="InterPro" id="IPR014729">
    <property type="entry name" value="Rossmann-like_a/b/a_fold"/>
</dbReference>
<dbReference type="Gene3D" id="3.40.50.620">
    <property type="entry name" value="HUPs"/>
    <property type="match status" value="1"/>
</dbReference>
<dbReference type="Proteomes" id="UP001209317">
    <property type="component" value="Unassembled WGS sequence"/>
</dbReference>
<dbReference type="SUPFAM" id="SSF52402">
    <property type="entry name" value="Adenine nucleotide alpha hydrolases-like"/>
    <property type="match status" value="1"/>
</dbReference>
<reference evidence="3" key="1">
    <citation type="submission" date="2022-10" db="EMBL/GenBank/DDBJ databases">
        <authorList>
            <person name="Kim H.S."/>
            <person name="Kim J.-S."/>
            <person name="Suh M.K."/>
            <person name="Eom M.K."/>
            <person name="Lee J.-S."/>
        </authorList>
    </citation>
    <scope>NUCLEOTIDE SEQUENCE</scope>
    <source>
        <strain evidence="3">LIP-5</strain>
    </source>
</reference>
<evidence type="ECO:0000259" key="2">
    <source>
        <dbReference type="SMART" id="SM00893"/>
    </source>
</evidence>
<dbReference type="RefSeq" id="WP_263037962.1">
    <property type="nucleotide sequence ID" value="NZ_JAOTPL010000009.1"/>
</dbReference>
<dbReference type="SMART" id="SM00893">
    <property type="entry name" value="ETF"/>
    <property type="match status" value="1"/>
</dbReference>
<accession>A0AAE3ILR3</accession>
<keyword evidence="4" id="KW-1185">Reference proteome</keyword>
<keyword evidence="1" id="KW-0813">Transport</keyword>
<evidence type="ECO:0000313" key="3">
    <source>
        <dbReference type="EMBL" id="MCU7694477.1"/>
    </source>
</evidence>
<comment type="caution">
    <text evidence="3">The sequence shown here is derived from an EMBL/GenBank/DDBJ whole genome shotgun (WGS) entry which is preliminary data.</text>
</comment>
<dbReference type="AlphaFoldDB" id="A0AAE3ILR3"/>
<organism evidence="3 4">
    <name type="scientific">Haoranjiania flava</name>
    <dbReference type="NCBI Taxonomy" id="1856322"/>
    <lineage>
        <taxon>Bacteria</taxon>
        <taxon>Pseudomonadati</taxon>
        <taxon>Bacteroidota</taxon>
        <taxon>Chitinophagia</taxon>
        <taxon>Chitinophagales</taxon>
        <taxon>Chitinophagaceae</taxon>
        <taxon>Haoranjiania</taxon>
    </lineage>
</organism>
<dbReference type="Pfam" id="PF01012">
    <property type="entry name" value="ETF"/>
    <property type="match status" value="1"/>
</dbReference>
<dbReference type="PIRSF" id="PIRSF000090">
    <property type="entry name" value="Beta-ETF"/>
    <property type="match status" value="1"/>
</dbReference>
<dbReference type="GO" id="GO:0009055">
    <property type="term" value="F:electron transfer activity"/>
    <property type="evidence" value="ECO:0007669"/>
    <property type="project" value="InterPro"/>
</dbReference>
<name>A0AAE3ILR3_9BACT</name>
<evidence type="ECO:0000313" key="4">
    <source>
        <dbReference type="Proteomes" id="UP001209317"/>
    </source>
</evidence>
<gene>
    <name evidence="3" type="ORF">OD355_08105</name>
</gene>
<dbReference type="InterPro" id="IPR014730">
    <property type="entry name" value="ETF_a/b_N"/>
</dbReference>
<dbReference type="InterPro" id="IPR033948">
    <property type="entry name" value="ETF_beta_N"/>
</dbReference>
<proteinExistence type="predicted"/>